<feature type="transmembrane region" description="Helical" evidence="2">
    <location>
        <begin position="160"/>
        <end position="179"/>
    </location>
</feature>
<feature type="region of interest" description="Disordered" evidence="1">
    <location>
        <begin position="402"/>
        <end position="423"/>
    </location>
</feature>
<feature type="transmembrane region" description="Helical" evidence="2">
    <location>
        <begin position="69"/>
        <end position="91"/>
    </location>
</feature>
<gene>
    <name evidence="3" type="ORF">TASIC1_0004005000</name>
</gene>
<dbReference type="Proteomes" id="UP000517252">
    <property type="component" value="Unassembled WGS sequence"/>
</dbReference>
<keyword evidence="2" id="KW-0472">Membrane</keyword>
<feature type="transmembrane region" description="Helical" evidence="2">
    <location>
        <begin position="267"/>
        <end position="285"/>
    </location>
</feature>
<organism evidence="3 4">
    <name type="scientific">Trichoderma asperellum</name>
    <name type="common">Filamentous fungus</name>
    <dbReference type="NCBI Taxonomy" id="101201"/>
    <lineage>
        <taxon>Eukaryota</taxon>
        <taxon>Fungi</taxon>
        <taxon>Dikarya</taxon>
        <taxon>Ascomycota</taxon>
        <taxon>Pezizomycotina</taxon>
        <taxon>Sordariomycetes</taxon>
        <taxon>Hypocreomycetidae</taxon>
        <taxon>Hypocreales</taxon>
        <taxon>Hypocreaceae</taxon>
        <taxon>Trichoderma</taxon>
    </lineage>
</organism>
<evidence type="ECO:0000256" key="1">
    <source>
        <dbReference type="SAM" id="MobiDB-lite"/>
    </source>
</evidence>
<feature type="region of interest" description="Disordered" evidence="1">
    <location>
        <begin position="199"/>
        <end position="220"/>
    </location>
</feature>
<proteinExistence type="predicted"/>
<dbReference type="AlphaFoldDB" id="A0A6V8QRI8"/>
<feature type="transmembrane region" description="Helical" evidence="2">
    <location>
        <begin position="236"/>
        <end position="255"/>
    </location>
</feature>
<dbReference type="OrthoDB" id="1806at2759"/>
<keyword evidence="2" id="KW-0812">Transmembrane</keyword>
<comment type="caution">
    <text evidence="3">The sequence shown here is derived from an EMBL/GenBank/DDBJ whole genome shotgun (WGS) entry which is preliminary data.</text>
</comment>
<evidence type="ECO:0000313" key="3">
    <source>
        <dbReference type="EMBL" id="GFP54426.1"/>
    </source>
</evidence>
<evidence type="ECO:0000313" key="4">
    <source>
        <dbReference type="Proteomes" id="UP000517252"/>
    </source>
</evidence>
<feature type="transmembrane region" description="Helical" evidence="2">
    <location>
        <begin position="43"/>
        <end position="63"/>
    </location>
</feature>
<keyword evidence="2" id="KW-1133">Transmembrane helix</keyword>
<accession>A0A6V8QRI8</accession>
<sequence>MASCGHQGRPDMYGLGIRLGIYIQWFGEILVEFFDEADFSDVRLLGLLLSGGIILGSLVAIAGQDIQPADVYIVLQLAAGCYVFLIPIYIWNTLSCCNPRWDPLKRTREIKMPVYGVSNMILLIVISAVGIWFFATYIPTKGRQCEQYGFFFAKTKLDNAAFIVVNIVIYVIIILICVAKMLSWTGFWDGQLQIHGRHRRKRSHRRRREQDEQERIARRRRAKQEQKDLLRTMRGISNLVVYGLHITAIELTLRWNQFDNVDGVNTSAQTIPLLVSLGILLRLVVSHYARTVGSSTDGQSASVEDGPQPAEPEDPRGCRCQRAPAPAPAPAAGRTPYRTYQAQAAAPTAAPIPELDVLNEYVAGMDMDDVSEYFARGSDRYWLARMAIQNREMAERAAAMERQRARGTMPRPARAHVRGVPAL</sequence>
<feature type="transmembrane region" description="Helical" evidence="2">
    <location>
        <begin position="112"/>
        <end position="134"/>
    </location>
</feature>
<name>A0A6V8QRI8_TRIAP</name>
<evidence type="ECO:0000256" key="2">
    <source>
        <dbReference type="SAM" id="Phobius"/>
    </source>
</evidence>
<feature type="compositionally biased region" description="Polar residues" evidence="1">
    <location>
        <begin position="293"/>
        <end position="302"/>
    </location>
</feature>
<protein>
    <submittedName>
        <fullName evidence="3">Uncharacterized protein</fullName>
    </submittedName>
</protein>
<reference evidence="3" key="1">
    <citation type="submission" date="2020-07" db="EMBL/GenBank/DDBJ databases">
        <title>Trichoderma asperellum IC-1 whole genome shotgun sequence.</title>
        <authorList>
            <person name="Kanamasa S."/>
            <person name="Takahashi H."/>
        </authorList>
    </citation>
    <scope>NUCLEOTIDE SEQUENCE [LARGE SCALE GENOMIC DNA]</scope>
    <source>
        <strain evidence="3">IC-1</strain>
    </source>
</reference>
<dbReference type="EMBL" id="BLZH01000004">
    <property type="protein sequence ID" value="GFP54426.1"/>
    <property type="molecule type" value="Genomic_DNA"/>
</dbReference>
<feature type="region of interest" description="Disordered" evidence="1">
    <location>
        <begin position="293"/>
        <end position="334"/>
    </location>
</feature>